<sequence>MLSAFLKRDRHLHDNTIKIKEIAGKIDQAVSGNLTVRLSLSEHDEWYEMGQAVDRLLAAYEKTIIDLAVSLTDVVSTSIEENSFVNRISGVTRVLHDDITNVVASSEELAASVTHISESASSATSSLEEAGRNMTGGQTLLKRSHTEMEAVECGFDTLHNQVVTLHDQVDAIGDMVGLISDIAEQTNLLALNAAIEAARAGDNGRGFGVVADEVRKLADRTQKSVNGITDKVQGIQQETRVTAAHIETLSRSSETGARLSAEANEMLECIIDGMTKTIDDITGIVPVLEEQSATFEEVTATMTHMNQITADTAGGVEQSADNLYHLGTITEHIRQKLSQFTAGFLPDQLIELAKTDHLLWKWRLESMLAGRLKLDSETVRNHRICRLGKWYFGSGSEMFADNINFKQIDRPHAAFHQACSEAIQKFNSGDVKGAEKSYRQVGVLSREVLNALDKLRDSVGTHVNVVR</sequence>
<comment type="similarity">
    <text evidence="2">Belongs to the methyl-accepting chemotaxis (MCP) protein family.</text>
</comment>
<dbReference type="OrthoDB" id="266313at2"/>
<dbReference type="Pfam" id="PF00015">
    <property type="entry name" value="MCPsignal"/>
    <property type="match status" value="1"/>
</dbReference>
<accession>A0A0U5B100</accession>
<evidence type="ECO:0000256" key="1">
    <source>
        <dbReference type="ARBA" id="ARBA00023224"/>
    </source>
</evidence>
<reference evidence="3 4" key="1">
    <citation type="submission" date="2015-12" db="EMBL/GenBank/DDBJ databases">
        <title>Genome sequence of Aneurinibacillus soli.</title>
        <authorList>
            <person name="Lee J.S."/>
            <person name="Lee K.C."/>
            <person name="Kim K.K."/>
            <person name="Lee B.W."/>
        </authorList>
    </citation>
    <scope>NUCLEOTIDE SEQUENCE [LARGE SCALE GENOMIC DNA]</scope>
    <source>
        <strain evidence="3 4">CB4</strain>
    </source>
</reference>
<dbReference type="KEGG" id="asoc:CB4_02432"/>
<gene>
    <name evidence="3" type="primary">mcp2</name>
    <name evidence="3" type="ORF">CB4_02432</name>
</gene>
<dbReference type="CDD" id="cd11386">
    <property type="entry name" value="MCP_signal"/>
    <property type="match status" value="1"/>
</dbReference>
<dbReference type="GO" id="GO:0004888">
    <property type="term" value="F:transmembrane signaling receptor activity"/>
    <property type="evidence" value="ECO:0007669"/>
    <property type="project" value="InterPro"/>
</dbReference>
<evidence type="ECO:0000313" key="3">
    <source>
        <dbReference type="EMBL" id="BAU28258.1"/>
    </source>
</evidence>
<dbReference type="SMART" id="SM00283">
    <property type="entry name" value="MA"/>
    <property type="match status" value="1"/>
</dbReference>
<dbReference type="Gene3D" id="1.10.287.950">
    <property type="entry name" value="Methyl-accepting chemotaxis protein"/>
    <property type="match status" value="1"/>
</dbReference>
<keyword evidence="1" id="KW-0807">Transducer</keyword>
<dbReference type="InterPro" id="IPR004090">
    <property type="entry name" value="Chemotax_Me-accpt_rcpt"/>
</dbReference>
<dbReference type="EMBL" id="AP017312">
    <property type="protein sequence ID" value="BAU28258.1"/>
    <property type="molecule type" value="Genomic_DNA"/>
</dbReference>
<keyword evidence="4" id="KW-1185">Reference proteome</keyword>
<dbReference type="InterPro" id="IPR004089">
    <property type="entry name" value="MCPsignal_dom"/>
</dbReference>
<protein>
    <submittedName>
        <fullName evidence="3">Methyl-accepting chemotaxis protein 2</fullName>
    </submittedName>
</protein>
<dbReference type="Gene3D" id="1.20.120.30">
    <property type="entry name" value="Aspartate receptor, ligand-binding domain"/>
    <property type="match status" value="1"/>
</dbReference>
<dbReference type="GO" id="GO:0016020">
    <property type="term" value="C:membrane"/>
    <property type="evidence" value="ECO:0007669"/>
    <property type="project" value="InterPro"/>
</dbReference>
<organism evidence="3 4">
    <name type="scientific">Aneurinibacillus soli</name>
    <dbReference type="NCBI Taxonomy" id="1500254"/>
    <lineage>
        <taxon>Bacteria</taxon>
        <taxon>Bacillati</taxon>
        <taxon>Bacillota</taxon>
        <taxon>Bacilli</taxon>
        <taxon>Bacillales</taxon>
        <taxon>Paenibacillaceae</taxon>
        <taxon>Aneurinibacillus group</taxon>
        <taxon>Aneurinibacillus</taxon>
    </lineage>
</organism>
<dbReference type="SUPFAM" id="SSF58104">
    <property type="entry name" value="Methyl-accepting chemotaxis protein (MCP) signaling domain"/>
    <property type="match status" value="1"/>
</dbReference>
<evidence type="ECO:0000313" key="4">
    <source>
        <dbReference type="Proteomes" id="UP000217696"/>
    </source>
</evidence>
<dbReference type="GO" id="GO:0006935">
    <property type="term" value="P:chemotaxis"/>
    <property type="evidence" value="ECO:0007669"/>
    <property type="project" value="InterPro"/>
</dbReference>
<dbReference type="GO" id="GO:0007165">
    <property type="term" value="P:signal transduction"/>
    <property type="evidence" value="ECO:0007669"/>
    <property type="project" value="UniProtKB-KW"/>
</dbReference>
<dbReference type="PANTHER" id="PTHR32089">
    <property type="entry name" value="METHYL-ACCEPTING CHEMOTAXIS PROTEIN MCPB"/>
    <property type="match status" value="1"/>
</dbReference>
<dbReference type="Pfam" id="PF13682">
    <property type="entry name" value="CZB"/>
    <property type="match status" value="1"/>
</dbReference>
<dbReference type="PRINTS" id="PR00260">
    <property type="entry name" value="CHEMTRNSDUCR"/>
</dbReference>
<proteinExistence type="inferred from homology"/>
<dbReference type="AlphaFoldDB" id="A0A0U5B100"/>
<name>A0A0U5B100_9BACL</name>
<dbReference type="PANTHER" id="PTHR32089:SF112">
    <property type="entry name" value="LYSOZYME-LIKE PROTEIN-RELATED"/>
    <property type="match status" value="1"/>
</dbReference>
<dbReference type="Proteomes" id="UP000217696">
    <property type="component" value="Chromosome"/>
</dbReference>
<evidence type="ECO:0000256" key="2">
    <source>
        <dbReference type="ARBA" id="ARBA00029447"/>
    </source>
</evidence>
<dbReference type="InterPro" id="IPR025991">
    <property type="entry name" value="Chemoreceptor_zinc-bind_dom"/>
</dbReference>
<dbReference type="PROSITE" id="PS50111">
    <property type="entry name" value="CHEMOTAXIS_TRANSDUC_2"/>
    <property type="match status" value="1"/>
</dbReference>
<dbReference type="RefSeq" id="WP_096466026.1">
    <property type="nucleotide sequence ID" value="NZ_AP017312.1"/>
</dbReference>